<dbReference type="AlphaFoldDB" id="A0YFL2"/>
<evidence type="ECO:0000256" key="1">
    <source>
        <dbReference type="ARBA" id="ARBA00022676"/>
    </source>
</evidence>
<comment type="caution">
    <text evidence="4">The sequence shown here is derived from an EMBL/GenBank/DDBJ whole genome shotgun (WGS) entry which is preliminary data.</text>
</comment>
<name>A0YFL2_9GAMM</name>
<protein>
    <submittedName>
        <fullName evidence="4">Predicted phosphoribosyltransferase</fullName>
    </submittedName>
</protein>
<dbReference type="Gene3D" id="3.40.50.2020">
    <property type="match status" value="1"/>
</dbReference>
<keyword evidence="5" id="KW-1185">Reference proteome</keyword>
<dbReference type="EMBL" id="AAVT01000008">
    <property type="protein sequence ID" value="EAW30426.1"/>
    <property type="molecule type" value="Genomic_DNA"/>
</dbReference>
<evidence type="ECO:0000256" key="2">
    <source>
        <dbReference type="ARBA" id="ARBA00022679"/>
    </source>
</evidence>
<dbReference type="PANTHER" id="PTHR43363">
    <property type="entry name" value="HYPOXANTHINE PHOSPHORIBOSYLTRANSFERASE"/>
    <property type="match status" value="1"/>
</dbReference>
<organism evidence="4 5">
    <name type="scientific">marine gamma proteobacterium HTCC2143</name>
    <dbReference type="NCBI Taxonomy" id="247633"/>
    <lineage>
        <taxon>Bacteria</taxon>
        <taxon>Pseudomonadati</taxon>
        <taxon>Pseudomonadota</taxon>
        <taxon>Gammaproteobacteria</taxon>
        <taxon>Cellvibrionales</taxon>
        <taxon>Spongiibacteraceae</taxon>
        <taxon>BD1-7 clade</taxon>
    </lineage>
</organism>
<dbReference type="SUPFAM" id="SSF53271">
    <property type="entry name" value="PRTase-like"/>
    <property type="match status" value="1"/>
</dbReference>
<dbReference type="InterPro" id="IPR000836">
    <property type="entry name" value="PRTase_dom"/>
</dbReference>
<dbReference type="Pfam" id="PF00156">
    <property type="entry name" value="Pribosyltran"/>
    <property type="match status" value="1"/>
</dbReference>
<gene>
    <name evidence="4" type="ORF">GP2143_09480</name>
</gene>
<dbReference type="GO" id="GO:0016757">
    <property type="term" value="F:glycosyltransferase activity"/>
    <property type="evidence" value="ECO:0007669"/>
    <property type="project" value="UniProtKB-KW"/>
</dbReference>
<sequence>MEKQFIDEESLLHDSYRLAVQIYESGFRPDFIVGVWRGGATVGIYIQECLQYLGVITDHMAIRTSYTGMADYLQRLESDNAIPVDGTQYLIENMDHDHSVLIVDDVYSTGRNIAAVINRLKLKTKCNMPSDLRVAATFYKPASNQSNRVPDYYLHETDKWLVLPYELTGLSKEEIQRKKSWVTPILDTLSR</sequence>
<proteinExistence type="predicted"/>
<keyword evidence="2 4" id="KW-0808">Transferase</keyword>
<feature type="domain" description="Phosphoribosyltransferase" evidence="3">
    <location>
        <begin position="11"/>
        <end position="157"/>
    </location>
</feature>
<dbReference type="eggNOG" id="COG2236">
    <property type="taxonomic scope" value="Bacteria"/>
</dbReference>
<evidence type="ECO:0000313" key="4">
    <source>
        <dbReference type="EMBL" id="EAW30426.1"/>
    </source>
</evidence>
<evidence type="ECO:0000313" key="5">
    <source>
        <dbReference type="Proteomes" id="UP000004931"/>
    </source>
</evidence>
<dbReference type="InterPro" id="IPR029057">
    <property type="entry name" value="PRTase-like"/>
</dbReference>
<dbReference type="CDD" id="cd06223">
    <property type="entry name" value="PRTases_typeI"/>
    <property type="match status" value="1"/>
</dbReference>
<reference evidence="4 5" key="1">
    <citation type="journal article" date="2010" name="J. Bacteriol.">
        <title>Genome sequence of the oligotrophic marine Gammaproteobacterium HTCC2143, isolated from the Oregon Coast.</title>
        <authorList>
            <person name="Oh H.M."/>
            <person name="Kang I."/>
            <person name="Ferriera S."/>
            <person name="Giovannoni S.J."/>
            <person name="Cho J.C."/>
        </authorList>
    </citation>
    <scope>NUCLEOTIDE SEQUENCE [LARGE SCALE GENOMIC DNA]</scope>
    <source>
        <strain evidence="4 5">HTCC2143</strain>
    </source>
</reference>
<evidence type="ECO:0000259" key="3">
    <source>
        <dbReference type="Pfam" id="PF00156"/>
    </source>
</evidence>
<dbReference type="Proteomes" id="UP000004931">
    <property type="component" value="Unassembled WGS sequence"/>
</dbReference>
<dbReference type="PANTHER" id="PTHR43363:SF1">
    <property type="entry name" value="HYPOXANTHINE-GUANINE PHOSPHORIBOSYLTRANSFERASE"/>
    <property type="match status" value="1"/>
</dbReference>
<keyword evidence="1 4" id="KW-0328">Glycosyltransferase</keyword>
<accession>A0YFL2</accession>
<dbReference type="OrthoDB" id="199120at2"/>
<dbReference type="STRING" id="247633.GP2143_09480"/>